<feature type="region of interest" description="Disordered" evidence="1">
    <location>
        <begin position="433"/>
        <end position="476"/>
    </location>
</feature>
<comment type="caution">
    <text evidence="3">The sequence shown here is derived from an EMBL/GenBank/DDBJ whole genome shotgun (WGS) entry which is preliminary data.</text>
</comment>
<dbReference type="Proteomes" id="UP000886523">
    <property type="component" value="Unassembled WGS sequence"/>
</dbReference>
<feature type="domain" description="Rho-GAP" evidence="2">
    <location>
        <begin position="525"/>
        <end position="737"/>
    </location>
</feature>
<dbReference type="PANTHER" id="PTHR12783">
    <property type="entry name" value="RALA BINDING PROTEIN 1 RALBP1"/>
    <property type="match status" value="1"/>
</dbReference>
<feature type="compositionally biased region" description="Polar residues" evidence="1">
    <location>
        <begin position="41"/>
        <end position="51"/>
    </location>
</feature>
<feature type="region of interest" description="Disordered" evidence="1">
    <location>
        <begin position="723"/>
        <end position="840"/>
    </location>
</feature>
<sequence>MLLAHPLRTLVFYSRPSSEMSLKGSTNASGGSDGNAVISDTALTSKSTSSSGDRHGVHRVKRVFPGMKRPLGPPGVIPGRAPKSEESHHNRSLDDGDGTPSTRNPSTAPHAQPLISTAVPRSSESNYSRNNPVSPPPPPPLPLKPSNLRASKSQHFATTYRKSDESFPSSRPSDPSLEEHAKAGRHPQMAFQFPRPSTKSVSSASQLSTFLRPSTPLALRSRFERQQGDAPLDSAQIVSIGPKQEHYEQDSSSPLAPISELSNTSRPGPSQRRSISLTDLTETFKLSNREGSVPSGDGTKFPTLGSSETSTSRHGVSSCTPIEYVSPPKGHQKGRVSATGSSPSALTTPRLLRMNAASLAHRRFDSTPIRDRAASASSIPVVRSLQSISVSVGATPEHTPRHVHHHHNLSALGAAGGIARDLGRKGWDRVERLWSGTNNSSPPRFGGPLHDGSREGGRDGKPKSHSSDASLPLGHIDGASSSSTDYGVCLPICLRPSSSNSGGLLFGRNLSDAVAATKITNSGAPWLDEKGRLRGTNCPALVVRCIQHLELWGVQEEGIFRITGRSTHVAKLRSEFDSGADYDLRQASPSDLDPHSVSSIFKAFFRELPEPILTHALVREFEDVMVEKTDSLGDSGSNLQTSADTLIADLRRLLARLPPENWFILQELCRLLKVTAAHYKTTKMPLSNLVLVFCPSLNMNPSVLRILVEVQEDIFVDSASSPASLEDGALSRPPRRNSIVRRPSSMDLKLARAMSSANSTIPRAPLSSTTPVASRSPSLMRLSNNNGNRGNRPKHMHNISLPLLTRSNSLVGSNPSPEPVSSQSSTPLSSEEHLVRPRTPASLRTIGALLGSRSRSNTNASLSADVFLPSSFSRPTSMVDKADETDADQRDRSRSHTLPKLSLHIPGGGTGFFFSLNSPGSGSRRTSWSDRVMPLPPDGRSNYSDYEDDHPFDKWCDPYCGFIPCSLRRRQWRRRES</sequence>
<evidence type="ECO:0000313" key="4">
    <source>
        <dbReference type="Proteomes" id="UP000886523"/>
    </source>
</evidence>
<feature type="compositionally biased region" description="Polar residues" evidence="1">
    <location>
        <begin position="17"/>
        <end position="30"/>
    </location>
</feature>
<organism evidence="3 4">
    <name type="scientific">Hydnum rufescens UP504</name>
    <dbReference type="NCBI Taxonomy" id="1448309"/>
    <lineage>
        <taxon>Eukaryota</taxon>
        <taxon>Fungi</taxon>
        <taxon>Dikarya</taxon>
        <taxon>Basidiomycota</taxon>
        <taxon>Agaricomycotina</taxon>
        <taxon>Agaricomycetes</taxon>
        <taxon>Cantharellales</taxon>
        <taxon>Hydnaceae</taxon>
        <taxon>Hydnum</taxon>
    </lineage>
</organism>
<feature type="compositionally biased region" description="Polar residues" evidence="1">
    <location>
        <begin position="338"/>
        <end position="347"/>
    </location>
</feature>
<dbReference type="Gene3D" id="1.10.555.10">
    <property type="entry name" value="Rho GTPase activation protein"/>
    <property type="match status" value="1"/>
</dbReference>
<dbReference type="AlphaFoldDB" id="A0A9P6E0Q8"/>
<name>A0A9P6E0Q8_9AGAM</name>
<evidence type="ECO:0000313" key="3">
    <source>
        <dbReference type="EMBL" id="KAF9517375.1"/>
    </source>
</evidence>
<feature type="compositionally biased region" description="Polar residues" evidence="1">
    <location>
        <begin position="304"/>
        <end position="320"/>
    </location>
</feature>
<keyword evidence="4" id="KW-1185">Reference proteome</keyword>
<dbReference type="Pfam" id="PF00620">
    <property type="entry name" value="RhoGAP"/>
    <property type="match status" value="1"/>
</dbReference>
<feature type="compositionally biased region" description="Polar residues" evidence="1">
    <location>
        <begin position="755"/>
        <end position="783"/>
    </location>
</feature>
<dbReference type="OrthoDB" id="185175at2759"/>
<feature type="compositionally biased region" description="Pro residues" evidence="1">
    <location>
        <begin position="133"/>
        <end position="143"/>
    </location>
</feature>
<feature type="compositionally biased region" description="Polar residues" evidence="1">
    <location>
        <begin position="99"/>
        <end position="109"/>
    </location>
</feature>
<reference evidence="3" key="1">
    <citation type="journal article" date="2020" name="Nat. Commun.">
        <title>Large-scale genome sequencing of mycorrhizal fungi provides insights into the early evolution of symbiotic traits.</title>
        <authorList>
            <person name="Miyauchi S."/>
            <person name="Kiss E."/>
            <person name="Kuo A."/>
            <person name="Drula E."/>
            <person name="Kohler A."/>
            <person name="Sanchez-Garcia M."/>
            <person name="Morin E."/>
            <person name="Andreopoulos B."/>
            <person name="Barry K.W."/>
            <person name="Bonito G."/>
            <person name="Buee M."/>
            <person name="Carver A."/>
            <person name="Chen C."/>
            <person name="Cichocki N."/>
            <person name="Clum A."/>
            <person name="Culley D."/>
            <person name="Crous P.W."/>
            <person name="Fauchery L."/>
            <person name="Girlanda M."/>
            <person name="Hayes R.D."/>
            <person name="Keri Z."/>
            <person name="LaButti K."/>
            <person name="Lipzen A."/>
            <person name="Lombard V."/>
            <person name="Magnuson J."/>
            <person name="Maillard F."/>
            <person name="Murat C."/>
            <person name="Nolan M."/>
            <person name="Ohm R.A."/>
            <person name="Pangilinan J."/>
            <person name="Pereira M.F."/>
            <person name="Perotto S."/>
            <person name="Peter M."/>
            <person name="Pfister S."/>
            <person name="Riley R."/>
            <person name="Sitrit Y."/>
            <person name="Stielow J.B."/>
            <person name="Szollosi G."/>
            <person name="Zifcakova L."/>
            <person name="Stursova M."/>
            <person name="Spatafora J.W."/>
            <person name="Tedersoo L."/>
            <person name="Vaario L.M."/>
            <person name="Yamada A."/>
            <person name="Yan M."/>
            <person name="Wang P."/>
            <person name="Xu J."/>
            <person name="Bruns T."/>
            <person name="Baldrian P."/>
            <person name="Vilgalys R."/>
            <person name="Dunand C."/>
            <person name="Henrissat B."/>
            <person name="Grigoriev I.V."/>
            <person name="Hibbett D."/>
            <person name="Nagy L.G."/>
            <person name="Martin F.M."/>
        </authorList>
    </citation>
    <scope>NUCLEOTIDE SEQUENCE</scope>
    <source>
        <strain evidence="3">UP504</strain>
    </source>
</reference>
<feature type="compositionally biased region" description="Basic and acidic residues" evidence="1">
    <location>
        <begin position="880"/>
        <end position="894"/>
    </location>
</feature>
<feature type="compositionally biased region" description="Basic and acidic residues" evidence="1">
    <location>
        <begin position="451"/>
        <end position="466"/>
    </location>
</feature>
<feature type="compositionally biased region" description="Basic and acidic residues" evidence="1">
    <location>
        <begin position="82"/>
        <end position="94"/>
    </location>
</feature>
<dbReference type="SUPFAM" id="SSF48350">
    <property type="entry name" value="GTPase activation domain, GAP"/>
    <property type="match status" value="1"/>
</dbReference>
<feature type="region of interest" description="Disordered" evidence="1">
    <location>
        <begin position="873"/>
        <end position="900"/>
    </location>
</feature>
<dbReference type="InterPro" id="IPR039767">
    <property type="entry name" value="RALBP1"/>
</dbReference>
<gene>
    <name evidence="3" type="ORF">BS47DRAFT_527122</name>
</gene>
<dbReference type="GO" id="GO:0007264">
    <property type="term" value="P:small GTPase-mediated signal transduction"/>
    <property type="evidence" value="ECO:0007669"/>
    <property type="project" value="InterPro"/>
</dbReference>
<proteinExistence type="predicted"/>
<feature type="compositionally biased region" description="Polar residues" evidence="1">
    <location>
        <begin position="805"/>
        <end position="815"/>
    </location>
</feature>
<dbReference type="EMBL" id="MU128932">
    <property type="protein sequence ID" value="KAF9517375.1"/>
    <property type="molecule type" value="Genomic_DNA"/>
</dbReference>
<dbReference type="PROSITE" id="PS50238">
    <property type="entry name" value="RHOGAP"/>
    <property type="match status" value="1"/>
</dbReference>
<dbReference type="PANTHER" id="PTHR12783:SF5">
    <property type="entry name" value="RALA-BINDING PROTEIN 1"/>
    <property type="match status" value="1"/>
</dbReference>
<protein>
    <recommendedName>
        <fullName evidence="2">Rho-GAP domain-containing protein</fullName>
    </recommendedName>
</protein>
<feature type="compositionally biased region" description="Polar residues" evidence="1">
    <location>
        <begin position="250"/>
        <end position="290"/>
    </location>
</feature>
<dbReference type="GO" id="GO:0005096">
    <property type="term" value="F:GTPase activator activity"/>
    <property type="evidence" value="ECO:0007669"/>
    <property type="project" value="InterPro"/>
</dbReference>
<dbReference type="InterPro" id="IPR000198">
    <property type="entry name" value="RhoGAP_dom"/>
</dbReference>
<dbReference type="GO" id="GO:0031267">
    <property type="term" value="F:small GTPase binding"/>
    <property type="evidence" value="ECO:0007669"/>
    <property type="project" value="InterPro"/>
</dbReference>
<feature type="region of interest" description="Disordered" evidence="1">
    <location>
        <begin position="243"/>
        <end position="348"/>
    </location>
</feature>
<accession>A0A9P6E0Q8</accession>
<dbReference type="SMART" id="SM00324">
    <property type="entry name" value="RhoGAP"/>
    <property type="match status" value="1"/>
</dbReference>
<evidence type="ECO:0000256" key="1">
    <source>
        <dbReference type="SAM" id="MobiDB-lite"/>
    </source>
</evidence>
<dbReference type="CDD" id="cd00159">
    <property type="entry name" value="RhoGAP"/>
    <property type="match status" value="1"/>
</dbReference>
<feature type="region of interest" description="Disordered" evidence="1">
    <location>
        <begin position="17"/>
        <end position="184"/>
    </location>
</feature>
<evidence type="ECO:0000259" key="2">
    <source>
        <dbReference type="PROSITE" id="PS50238"/>
    </source>
</evidence>
<dbReference type="InterPro" id="IPR008936">
    <property type="entry name" value="Rho_GTPase_activation_prot"/>
</dbReference>